<reference evidence="8 9" key="1">
    <citation type="submission" date="2020-08" db="EMBL/GenBank/DDBJ databases">
        <title>Genomic Encyclopedia of Type Strains, Phase IV (KMG-IV): sequencing the most valuable type-strain genomes for metagenomic binning, comparative biology and taxonomic classification.</title>
        <authorList>
            <person name="Goeker M."/>
        </authorList>
    </citation>
    <scope>NUCLEOTIDE SEQUENCE [LARGE SCALE GENOMIC DNA]</scope>
    <source>
        <strain evidence="8 9">DSM 107085</strain>
    </source>
</reference>
<dbReference type="Proteomes" id="UP000560000">
    <property type="component" value="Unassembled WGS sequence"/>
</dbReference>
<evidence type="ECO:0000256" key="1">
    <source>
        <dbReference type="ARBA" id="ARBA00004141"/>
    </source>
</evidence>
<accession>A0A841KDM6</accession>
<dbReference type="OrthoDB" id="9816361at2"/>
<dbReference type="InterPro" id="IPR026870">
    <property type="entry name" value="Zinc_ribbon_dom"/>
</dbReference>
<dbReference type="Pfam" id="PF05154">
    <property type="entry name" value="TM2"/>
    <property type="match status" value="1"/>
</dbReference>
<evidence type="ECO:0000313" key="8">
    <source>
        <dbReference type="EMBL" id="MBB6183025.1"/>
    </source>
</evidence>
<feature type="domain" description="TM2" evidence="6">
    <location>
        <begin position="51"/>
        <end position="94"/>
    </location>
</feature>
<feature type="domain" description="Zinc-ribbon" evidence="7">
    <location>
        <begin position="2"/>
        <end position="24"/>
    </location>
</feature>
<evidence type="ECO:0000259" key="6">
    <source>
        <dbReference type="Pfam" id="PF05154"/>
    </source>
</evidence>
<feature type="transmembrane region" description="Helical" evidence="5">
    <location>
        <begin position="55"/>
        <end position="73"/>
    </location>
</feature>
<dbReference type="EMBL" id="JACHET010000001">
    <property type="protein sequence ID" value="MBB6183025.1"/>
    <property type="molecule type" value="Genomic_DNA"/>
</dbReference>
<organism evidence="8 9">
    <name type="scientific">Oleiagrimonas soli</name>
    <dbReference type="NCBI Taxonomy" id="1543381"/>
    <lineage>
        <taxon>Bacteria</taxon>
        <taxon>Pseudomonadati</taxon>
        <taxon>Pseudomonadota</taxon>
        <taxon>Gammaproteobacteria</taxon>
        <taxon>Lysobacterales</taxon>
        <taxon>Rhodanobacteraceae</taxon>
        <taxon>Oleiagrimonas</taxon>
    </lineage>
</organism>
<comment type="caution">
    <text evidence="8">The sequence shown here is derived from an EMBL/GenBank/DDBJ whole genome shotgun (WGS) entry which is preliminary data.</text>
</comment>
<keyword evidence="2 5" id="KW-0812">Transmembrane</keyword>
<name>A0A841KDM6_9GAMM</name>
<evidence type="ECO:0000256" key="5">
    <source>
        <dbReference type="SAM" id="Phobius"/>
    </source>
</evidence>
<keyword evidence="4 5" id="KW-0472">Membrane</keyword>
<proteinExistence type="predicted"/>
<evidence type="ECO:0000313" key="9">
    <source>
        <dbReference type="Proteomes" id="UP000560000"/>
    </source>
</evidence>
<dbReference type="Pfam" id="PF13240">
    <property type="entry name" value="Zn_Ribbon_1"/>
    <property type="match status" value="1"/>
</dbReference>
<dbReference type="RefSeq" id="WP_052394905.1">
    <property type="nucleotide sequence ID" value="NZ_JACHET010000001.1"/>
</dbReference>
<feature type="transmembrane region" description="Helical" evidence="5">
    <location>
        <begin position="85"/>
        <end position="106"/>
    </location>
</feature>
<evidence type="ECO:0000256" key="3">
    <source>
        <dbReference type="ARBA" id="ARBA00022989"/>
    </source>
</evidence>
<keyword evidence="3 5" id="KW-1133">Transmembrane helix</keyword>
<evidence type="ECO:0000256" key="2">
    <source>
        <dbReference type="ARBA" id="ARBA00022692"/>
    </source>
</evidence>
<dbReference type="GO" id="GO:0016020">
    <property type="term" value="C:membrane"/>
    <property type="evidence" value="ECO:0007669"/>
    <property type="project" value="UniProtKB-SubCell"/>
</dbReference>
<comment type="subcellular location">
    <subcellularLocation>
        <location evidence="1">Membrane</location>
        <topology evidence="1">Multi-pass membrane protein</topology>
    </subcellularLocation>
</comment>
<dbReference type="InterPro" id="IPR007829">
    <property type="entry name" value="TM2"/>
</dbReference>
<evidence type="ECO:0000259" key="7">
    <source>
        <dbReference type="Pfam" id="PF13240"/>
    </source>
</evidence>
<dbReference type="AlphaFoldDB" id="A0A841KDM6"/>
<evidence type="ECO:0000256" key="4">
    <source>
        <dbReference type="ARBA" id="ARBA00023136"/>
    </source>
</evidence>
<protein>
    <submittedName>
        <fullName evidence="8">TM2 domain-containing membrane protein YozV</fullName>
    </submittedName>
</protein>
<gene>
    <name evidence="8" type="ORF">HNQ86_000370</name>
</gene>
<sequence length="121" mass="12516">MFCSHCGSEVADHAVVCVKCGASVAGRMPPQAATASAGVAPPVQGSTTTIGKSRVAYVLFGVFLGGLGIHNFYAGYAGRGVAQLLVSLLLGWLIVPLLAVYIWVIVEVCTVEQDAYGVPFT</sequence>